<reference evidence="2 3" key="1">
    <citation type="submission" date="2020-08" db="EMBL/GenBank/DDBJ databases">
        <title>Genomic Encyclopedia of Type Strains, Phase IV (KMG-IV): sequencing the most valuable type-strain genomes for metagenomic binning, comparative biology and taxonomic classification.</title>
        <authorList>
            <person name="Goeker M."/>
        </authorList>
    </citation>
    <scope>NUCLEOTIDE SEQUENCE [LARGE SCALE GENOMIC DNA]</scope>
    <source>
        <strain evidence="2 3">DSM 23562</strain>
    </source>
</reference>
<evidence type="ECO:0000313" key="3">
    <source>
        <dbReference type="Proteomes" id="UP000520814"/>
    </source>
</evidence>
<evidence type="ECO:0000256" key="1">
    <source>
        <dbReference type="SAM" id="SignalP"/>
    </source>
</evidence>
<dbReference type="Proteomes" id="UP000520814">
    <property type="component" value="Unassembled WGS sequence"/>
</dbReference>
<proteinExistence type="predicted"/>
<protein>
    <recommendedName>
        <fullName evidence="4">DUF4367 domain-containing protein</fullName>
    </recommendedName>
</protein>
<keyword evidence="3" id="KW-1185">Reference proteome</keyword>
<name>A0A7W9SRF3_ARMRO</name>
<dbReference type="AlphaFoldDB" id="A0A7W9SRF3"/>
<dbReference type="RefSeq" id="WP_184198416.1">
    <property type="nucleotide sequence ID" value="NZ_JACHGW010000003.1"/>
</dbReference>
<feature type="signal peptide" evidence="1">
    <location>
        <begin position="1"/>
        <end position="23"/>
    </location>
</feature>
<organism evidence="2 3">
    <name type="scientific">Armatimonas rosea</name>
    <dbReference type="NCBI Taxonomy" id="685828"/>
    <lineage>
        <taxon>Bacteria</taxon>
        <taxon>Bacillati</taxon>
        <taxon>Armatimonadota</taxon>
        <taxon>Armatimonadia</taxon>
        <taxon>Armatimonadales</taxon>
        <taxon>Armatimonadaceae</taxon>
        <taxon>Armatimonas</taxon>
    </lineage>
</organism>
<keyword evidence="1" id="KW-0732">Signal</keyword>
<gene>
    <name evidence="2" type="ORF">HNQ39_003256</name>
</gene>
<accession>A0A7W9SRF3</accession>
<evidence type="ECO:0008006" key="4">
    <source>
        <dbReference type="Google" id="ProtNLM"/>
    </source>
</evidence>
<feature type="chain" id="PRO_5030674233" description="DUF4367 domain-containing protein" evidence="1">
    <location>
        <begin position="24"/>
        <end position="149"/>
    </location>
</feature>
<evidence type="ECO:0000313" key="2">
    <source>
        <dbReference type="EMBL" id="MBB6051446.1"/>
    </source>
</evidence>
<dbReference type="EMBL" id="JACHGW010000003">
    <property type="protein sequence ID" value="MBB6051446.1"/>
    <property type="molecule type" value="Genomic_DNA"/>
</dbReference>
<comment type="caution">
    <text evidence="2">The sequence shown here is derived from an EMBL/GenBank/DDBJ whole genome shotgun (WGS) entry which is preliminary data.</text>
</comment>
<sequence length="149" mass="16213">MRASWGAALCLSLGAAGSLPVAAQTATKAPPATKRGTHAISIAAKLGLPERVGAWRLVRHVPGEHAHFLYANQQRTFSLFVTETKNNRPLKPQTGWKPTVLGQGTSAFLHQDSRHSERNAIAFKSQTQRRMVVGRLTGLELVEIAKQLN</sequence>